<dbReference type="InterPro" id="IPR006480">
    <property type="entry name" value="Phage_holin_4_1"/>
</dbReference>
<keyword evidence="7" id="KW-1185">Reference proteome</keyword>
<evidence type="ECO:0000256" key="3">
    <source>
        <dbReference type="ARBA" id="ARBA00022989"/>
    </source>
</evidence>
<dbReference type="RefSeq" id="WP_307255494.1">
    <property type="nucleotide sequence ID" value="NZ_JAUSTO010000025.1"/>
</dbReference>
<evidence type="ECO:0000256" key="1">
    <source>
        <dbReference type="ARBA" id="ARBA00004141"/>
    </source>
</evidence>
<evidence type="ECO:0000313" key="6">
    <source>
        <dbReference type="EMBL" id="MDQ0153610.1"/>
    </source>
</evidence>
<keyword evidence="3 5" id="KW-1133">Transmembrane helix</keyword>
<comment type="caution">
    <text evidence="6">The sequence shown here is derived from an EMBL/GenBank/DDBJ whole genome shotgun (WGS) entry which is preliminary data.</text>
</comment>
<evidence type="ECO:0000256" key="5">
    <source>
        <dbReference type="SAM" id="Phobius"/>
    </source>
</evidence>
<dbReference type="Pfam" id="PF05105">
    <property type="entry name" value="Phage_holin_4_1"/>
    <property type="match status" value="1"/>
</dbReference>
<keyword evidence="4 5" id="KW-0472">Membrane</keyword>
<evidence type="ECO:0000256" key="4">
    <source>
        <dbReference type="ARBA" id="ARBA00023136"/>
    </source>
</evidence>
<dbReference type="GO" id="GO:0016020">
    <property type="term" value="C:membrane"/>
    <property type="evidence" value="ECO:0007669"/>
    <property type="project" value="UniProtKB-SubCell"/>
</dbReference>
<dbReference type="Proteomes" id="UP001241537">
    <property type="component" value="Unassembled WGS sequence"/>
</dbReference>
<organism evidence="6 7">
    <name type="scientific">Moryella indoligenes</name>
    <dbReference type="NCBI Taxonomy" id="371674"/>
    <lineage>
        <taxon>Bacteria</taxon>
        <taxon>Bacillati</taxon>
        <taxon>Bacillota</taxon>
        <taxon>Clostridia</taxon>
        <taxon>Lachnospirales</taxon>
        <taxon>Lachnospiraceae</taxon>
        <taxon>Moryella</taxon>
    </lineage>
</organism>
<dbReference type="NCBIfam" id="TIGR01593">
    <property type="entry name" value="holin_tox_secr"/>
    <property type="match status" value="1"/>
</dbReference>
<protein>
    <submittedName>
        <fullName evidence="6">Toxin secretion/phage lysis holin</fullName>
    </submittedName>
</protein>
<reference evidence="6" key="1">
    <citation type="submission" date="2023-07" db="EMBL/GenBank/DDBJ databases">
        <title>Genomic Encyclopedia of Type Strains, Phase IV (KMG-IV): sequencing the most valuable type-strain genomes for metagenomic binning, comparative biology and taxonomic classification.</title>
        <authorList>
            <person name="Goeker M."/>
        </authorList>
    </citation>
    <scope>NUCLEOTIDE SEQUENCE</scope>
    <source>
        <strain evidence="6">DSM 19659</strain>
    </source>
</reference>
<feature type="transmembrane region" description="Helical" evidence="5">
    <location>
        <begin position="5"/>
        <end position="23"/>
    </location>
</feature>
<sequence>MKTRILTVIGAAGGALISLLGGWDYAMKLLVISMAIDYTSGLMVAGIWHKSSKSKSGALESRAGFKGLCRKGMVIGLVLLAHYMDLAIGTQYIRNALVVGYSANEILSILENTTLMGVSYPAPLKNALELLKNESRAKQ</sequence>
<dbReference type="AlphaFoldDB" id="A0AAE4ALW2"/>
<comment type="subcellular location">
    <subcellularLocation>
        <location evidence="1">Membrane</location>
        <topology evidence="1">Multi-pass membrane protein</topology>
    </subcellularLocation>
</comment>
<proteinExistence type="predicted"/>
<evidence type="ECO:0000313" key="7">
    <source>
        <dbReference type="Proteomes" id="UP001241537"/>
    </source>
</evidence>
<dbReference type="EMBL" id="JAUSTO010000025">
    <property type="protein sequence ID" value="MDQ0153610.1"/>
    <property type="molecule type" value="Genomic_DNA"/>
</dbReference>
<keyword evidence="2 5" id="KW-0812">Transmembrane</keyword>
<gene>
    <name evidence="6" type="ORF">J2S20_002331</name>
</gene>
<name>A0AAE4ALW2_9FIRM</name>
<accession>A0AAE4ALW2</accession>
<evidence type="ECO:0000256" key="2">
    <source>
        <dbReference type="ARBA" id="ARBA00022692"/>
    </source>
</evidence>